<dbReference type="Gene3D" id="3.40.50.200">
    <property type="entry name" value="Peptidase S8/S53 domain"/>
    <property type="match status" value="1"/>
</dbReference>
<dbReference type="InterPro" id="IPR015500">
    <property type="entry name" value="Peptidase_S8_subtilisin-rel"/>
</dbReference>
<evidence type="ECO:0000313" key="16">
    <source>
        <dbReference type="EMBL" id="EHY90121.1"/>
    </source>
</evidence>
<evidence type="ECO:0000256" key="2">
    <source>
        <dbReference type="ARBA" id="ARBA00011073"/>
    </source>
</evidence>
<comment type="similarity">
    <text evidence="2 10 11">Belongs to the peptidase S8 family.</text>
</comment>
<evidence type="ECO:0000256" key="5">
    <source>
        <dbReference type="ARBA" id="ARBA00022692"/>
    </source>
</evidence>
<dbReference type="PANTHER" id="PTHR43806">
    <property type="entry name" value="PEPTIDASE S8"/>
    <property type="match status" value="1"/>
</dbReference>
<dbReference type="InterPro" id="IPR022398">
    <property type="entry name" value="Peptidase_S8_His-AS"/>
</dbReference>
<dbReference type="InterPro" id="IPR023827">
    <property type="entry name" value="Peptidase_S8_Asp-AS"/>
</dbReference>
<reference evidence="16 17" key="1">
    <citation type="journal article" date="2012" name="Stand. Genomic Sci.">
        <title>Genome sequence of the soil bacterium Saccharomonospora azurea type strain (NA-128(T)).</title>
        <authorList>
            <person name="Klenk H.P."/>
            <person name="Held B."/>
            <person name="Lucas S."/>
            <person name="Lapidus A."/>
            <person name="Copeland A."/>
            <person name="Hammon N."/>
            <person name="Pitluck S."/>
            <person name="Goodwin L.A."/>
            <person name="Han C."/>
            <person name="Tapia R."/>
            <person name="Brambilla E.M."/>
            <person name="Potter G."/>
            <person name="Land M."/>
            <person name="Ivanova N."/>
            <person name="Rohde M."/>
            <person name="Goker M."/>
            <person name="Detter J.C."/>
            <person name="Kyrpides N.C."/>
            <person name="Woyke T."/>
        </authorList>
    </citation>
    <scope>NUCLEOTIDE SEQUENCE [LARGE SCALE GENOMIC DNA]</scope>
    <source>
        <strain evidence="16 17">NA-128</strain>
    </source>
</reference>
<organism evidence="16 17">
    <name type="scientific">Saccharomonospora azurea NA-128</name>
    <dbReference type="NCBI Taxonomy" id="882081"/>
    <lineage>
        <taxon>Bacteria</taxon>
        <taxon>Bacillati</taxon>
        <taxon>Actinomycetota</taxon>
        <taxon>Actinomycetes</taxon>
        <taxon>Pseudonocardiales</taxon>
        <taxon>Pseudonocardiaceae</taxon>
        <taxon>Saccharomonospora</taxon>
    </lineage>
</organism>
<dbReference type="PROSITE" id="PS00137">
    <property type="entry name" value="SUBTILASE_HIS"/>
    <property type="match status" value="1"/>
</dbReference>
<evidence type="ECO:0000256" key="10">
    <source>
        <dbReference type="PROSITE-ProRule" id="PRU01240"/>
    </source>
</evidence>
<evidence type="ECO:0000256" key="13">
    <source>
        <dbReference type="SAM" id="Phobius"/>
    </source>
</evidence>
<evidence type="ECO:0000256" key="8">
    <source>
        <dbReference type="ARBA" id="ARBA00022989"/>
    </source>
</evidence>
<feature type="chain" id="PRO_5039492121" evidence="14">
    <location>
        <begin position="37"/>
        <end position="518"/>
    </location>
</feature>
<protein>
    <submittedName>
        <fullName evidence="16">Type VII secretion-associated serine protease mycosin</fullName>
    </submittedName>
</protein>
<comment type="subcellular location">
    <subcellularLocation>
        <location evidence="1">Cell membrane</location>
        <topology evidence="1">Single-pass membrane protein</topology>
    </subcellularLocation>
</comment>
<keyword evidence="6 10" id="KW-0378">Hydrolase</keyword>
<dbReference type="InterPro" id="IPR023834">
    <property type="entry name" value="T7SS_pept_S8A_mycosin"/>
</dbReference>
<gene>
    <name evidence="16" type="ORF">SacazDRAFT_03244</name>
</gene>
<accession>H8G3Z2</accession>
<feature type="active site" description="Charge relay system" evidence="10">
    <location>
        <position position="137"/>
    </location>
</feature>
<evidence type="ECO:0000313" key="17">
    <source>
        <dbReference type="Proteomes" id="UP000004705"/>
    </source>
</evidence>
<dbReference type="GO" id="GO:0004252">
    <property type="term" value="F:serine-type endopeptidase activity"/>
    <property type="evidence" value="ECO:0007669"/>
    <property type="project" value="UniProtKB-UniRule"/>
</dbReference>
<proteinExistence type="inferred from homology"/>
<evidence type="ECO:0000256" key="11">
    <source>
        <dbReference type="RuleBase" id="RU003355"/>
    </source>
</evidence>
<dbReference type="Pfam" id="PF00082">
    <property type="entry name" value="Peptidase_S8"/>
    <property type="match status" value="1"/>
</dbReference>
<keyword evidence="14" id="KW-0732">Signal</keyword>
<feature type="active site" description="Charge relay system" evidence="10">
    <location>
        <position position="170"/>
    </location>
</feature>
<name>H8G3Z2_9PSEU</name>
<dbReference type="GO" id="GO:0006508">
    <property type="term" value="P:proteolysis"/>
    <property type="evidence" value="ECO:0007669"/>
    <property type="project" value="UniProtKB-KW"/>
</dbReference>
<evidence type="ECO:0000256" key="14">
    <source>
        <dbReference type="SAM" id="SignalP"/>
    </source>
</evidence>
<dbReference type="InterPro" id="IPR000209">
    <property type="entry name" value="Peptidase_S8/S53_dom"/>
</dbReference>
<feature type="region of interest" description="Disordered" evidence="12">
    <location>
        <begin position="208"/>
        <end position="237"/>
    </location>
</feature>
<evidence type="ECO:0000256" key="12">
    <source>
        <dbReference type="SAM" id="MobiDB-lite"/>
    </source>
</evidence>
<keyword evidence="7 10" id="KW-0720">Serine protease</keyword>
<dbReference type="EMBL" id="CM001466">
    <property type="protein sequence ID" value="EHY90121.1"/>
    <property type="molecule type" value="Genomic_DNA"/>
</dbReference>
<keyword evidence="17" id="KW-1185">Reference proteome</keyword>
<dbReference type="InterPro" id="IPR023828">
    <property type="entry name" value="Peptidase_S8_Ser-AS"/>
</dbReference>
<dbReference type="InterPro" id="IPR036852">
    <property type="entry name" value="Peptidase_S8/S53_dom_sf"/>
</dbReference>
<evidence type="ECO:0000256" key="1">
    <source>
        <dbReference type="ARBA" id="ARBA00004162"/>
    </source>
</evidence>
<dbReference type="AlphaFoldDB" id="H8G3Z2"/>
<dbReference type="InterPro" id="IPR050131">
    <property type="entry name" value="Peptidase_S8_subtilisin-like"/>
</dbReference>
<dbReference type="PROSITE" id="PS00136">
    <property type="entry name" value="SUBTILASE_ASP"/>
    <property type="match status" value="1"/>
</dbReference>
<keyword evidence="3" id="KW-1003">Cell membrane</keyword>
<keyword evidence="8 13" id="KW-1133">Transmembrane helix</keyword>
<keyword evidence="9 13" id="KW-0472">Membrane</keyword>
<feature type="domain" description="Peptidase S8/S53" evidence="15">
    <location>
        <begin position="128"/>
        <end position="440"/>
    </location>
</feature>
<keyword evidence="5 13" id="KW-0812">Transmembrane</keyword>
<dbReference type="HOGENOM" id="CLU_011263_13_1_11"/>
<keyword evidence="4 10" id="KW-0645">Protease</keyword>
<dbReference type="PROSITE" id="PS51892">
    <property type="entry name" value="SUBTILASE"/>
    <property type="match status" value="1"/>
</dbReference>
<evidence type="ECO:0000256" key="7">
    <source>
        <dbReference type="ARBA" id="ARBA00022825"/>
    </source>
</evidence>
<evidence type="ECO:0000256" key="3">
    <source>
        <dbReference type="ARBA" id="ARBA00022475"/>
    </source>
</evidence>
<feature type="region of interest" description="Disordered" evidence="12">
    <location>
        <begin position="43"/>
        <end position="79"/>
    </location>
</feature>
<feature type="signal peptide" evidence="14">
    <location>
        <begin position="1"/>
        <end position="36"/>
    </location>
</feature>
<feature type="compositionally biased region" description="Low complexity" evidence="12">
    <location>
        <begin position="211"/>
        <end position="226"/>
    </location>
</feature>
<dbReference type="PANTHER" id="PTHR43806:SF11">
    <property type="entry name" value="CEREVISIN-RELATED"/>
    <property type="match status" value="1"/>
</dbReference>
<evidence type="ECO:0000256" key="4">
    <source>
        <dbReference type="ARBA" id="ARBA00022670"/>
    </source>
</evidence>
<dbReference type="SUPFAM" id="SSF52743">
    <property type="entry name" value="Subtilisin-like"/>
    <property type="match status" value="1"/>
</dbReference>
<feature type="transmembrane region" description="Helical" evidence="13">
    <location>
        <begin position="478"/>
        <end position="502"/>
    </location>
</feature>
<evidence type="ECO:0000256" key="9">
    <source>
        <dbReference type="ARBA" id="ARBA00023136"/>
    </source>
</evidence>
<evidence type="ECO:0000256" key="6">
    <source>
        <dbReference type="ARBA" id="ARBA00022801"/>
    </source>
</evidence>
<dbReference type="Proteomes" id="UP000004705">
    <property type="component" value="Chromosome"/>
</dbReference>
<dbReference type="PRINTS" id="PR00723">
    <property type="entry name" value="SUBTILISIN"/>
</dbReference>
<evidence type="ECO:0000259" key="15">
    <source>
        <dbReference type="Pfam" id="PF00082"/>
    </source>
</evidence>
<dbReference type="GO" id="GO:0005886">
    <property type="term" value="C:plasma membrane"/>
    <property type="evidence" value="ECO:0007669"/>
    <property type="project" value="UniProtKB-SubCell"/>
</dbReference>
<sequence>MRHDFEGVRVRSARTMRQHRALALAAAIGVAGTALAPVPALAQEDTPGADNSGSYAAAPPPVDTSARPQADGQPDKKYGKKIECVTKDLEYTDEIQNAPWGQRYLRIDEVHSLMRSTTGAVGVSTDTGKPVKVAVIDTGVRKHAYFKNGVEGVADYVKREHKGLEDCDGHGTEVAGIIAADTPDHIGFIGVAPDVQILSIRQSSQNYSADNGGAASGGAPSNPGPSQDSRTQGSEGAGTLGTLAKAIVHAADAGAQVINISINNCRPGSSEMLPDERALQAAIDYAVNTKDAVVVSAAGNVSDNTNCEQNSQALAEKPTTIVTPPWFADDVLSVAGIDDTGGVAEFSMHGPWVSVAAPGTGIISLDPAQGSDGLANMMIDGGEAQEIKGTSFAAPYVAGLAALVRAKYPDLDAHGVMHRIKFTAQHPAAKGGRDNFVGYGVIDPMAALTATVPAEENIPPAKAEVLPSDMPPAANRNWTPIVVALVGSGGALAALGITLFVVHTIRRNRKNEEDPARP</sequence>
<dbReference type="PROSITE" id="PS00138">
    <property type="entry name" value="SUBTILASE_SER"/>
    <property type="match status" value="1"/>
</dbReference>
<feature type="active site" description="Charge relay system" evidence="10">
    <location>
        <position position="391"/>
    </location>
</feature>
<dbReference type="NCBIfam" id="TIGR03921">
    <property type="entry name" value="T7SS_mycosin"/>
    <property type="match status" value="1"/>
</dbReference>